<reference evidence="1" key="1">
    <citation type="submission" date="2014-11" db="EMBL/GenBank/DDBJ databases">
        <authorList>
            <person name="Amaro Gonzalez C."/>
        </authorList>
    </citation>
    <scope>NUCLEOTIDE SEQUENCE</scope>
</reference>
<evidence type="ECO:0000313" key="1">
    <source>
        <dbReference type="EMBL" id="JAH02585.1"/>
    </source>
</evidence>
<name>A0A0E9PES2_ANGAN</name>
<reference evidence="1" key="2">
    <citation type="journal article" date="2015" name="Fish Shellfish Immunol.">
        <title>Early steps in the European eel (Anguilla anguilla)-Vibrio vulnificus interaction in the gills: Role of the RtxA13 toxin.</title>
        <authorList>
            <person name="Callol A."/>
            <person name="Pajuelo D."/>
            <person name="Ebbesson L."/>
            <person name="Teles M."/>
            <person name="MacKenzie S."/>
            <person name="Amaro C."/>
        </authorList>
    </citation>
    <scope>NUCLEOTIDE SEQUENCE</scope>
</reference>
<sequence>MHTCILVRKHSKYSCHTVSPSMQSAGIL</sequence>
<dbReference type="AlphaFoldDB" id="A0A0E9PES2"/>
<dbReference type="EMBL" id="GBXM01105992">
    <property type="protein sequence ID" value="JAH02585.1"/>
    <property type="molecule type" value="Transcribed_RNA"/>
</dbReference>
<proteinExistence type="predicted"/>
<protein>
    <submittedName>
        <fullName evidence="1">Uncharacterized protein</fullName>
    </submittedName>
</protein>
<accession>A0A0E9PES2</accession>
<organism evidence="1">
    <name type="scientific">Anguilla anguilla</name>
    <name type="common">European freshwater eel</name>
    <name type="synonym">Muraena anguilla</name>
    <dbReference type="NCBI Taxonomy" id="7936"/>
    <lineage>
        <taxon>Eukaryota</taxon>
        <taxon>Metazoa</taxon>
        <taxon>Chordata</taxon>
        <taxon>Craniata</taxon>
        <taxon>Vertebrata</taxon>
        <taxon>Euteleostomi</taxon>
        <taxon>Actinopterygii</taxon>
        <taxon>Neopterygii</taxon>
        <taxon>Teleostei</taxon>
        <taxon>Anguilliformes</taxon>
        <taxon>Anguillidae</taxon>
        <taxon>Anguilla</taxon>
    </lineage>
</organism>